<evidence type="ECO:0000313" key="2">
    <source>
        <dbReference type="EMBL" id="MCT7945209.1"/>
    </source>
</evidence>
<proteinExistence type="predicted"/>
<accession>A0A9X2WTZ6</accession>
<comment type="caution">
    <text evidence="2">The sequence shown here is derived from an EMBL/GenBank/DDBJ whole genome shotgun (WGS) entry which is preliminary data.</text>
</comment>
<name>A0A9X2WTZ6_9GAMM</name>
<evidence type="ECO:0000313" key="3">
    <source>
        <dbReference type="Proteomes" id="UP001155604"/>
    </source>
</evidence>
<dbReference type="AlphaFoldDB" id="A0A9X2WTZ6"/>
<dbReference type="EMBL" id="JAMTCC010000010">
    <property type="protein sequence ID" value="MCT7945209.1"/>
    <property type="molecule type" value="Genomic_DNA"/>
</dbReference>
<reference evidence="2" key="1">
    <citation type="journal article" date="2023" name="Int. J. Syst. Evol. Microbiol.">
        <title>&lt;i&gt;Shewanella septentrionalis&lt;/i&gt; sp. nov. and &lt;i&gt;Shewanella holmiensis&lt;/i&gt; sp. nov., isolated from Baltic Sea water and sediments.</title>
        <authorList>
            <person name="Martin-Rodriguez A.J."/>
            <person name="Thorell K."/>
            <person name="Joffre E."/>
            <person name="Jensie-Markopoulos S."/>
            <person name="Moore E.R.B."/>
            <person name="Sjoling A."/>
        </authorList>
    </citation>
    <scope>NUCLEOTIDE SEQUENCE</scope>
    <source>
        <strain evidence="2">SP1W3</strain>
    </source>
</reference>
<keyword evidence="1" id="KW-1133">Transmembrane helix</keyword>
<evidence type="ECO:0000256" key="1">
    <source>
        <dbReference type="SAM" id="Phobius"/>
    </source>
</evidence>
<feature type="transmembrane region" description="Helical" evidence="1">
    <location>
        <begin position="28"/>
        <end position="50"/>
    </location>
</feature>
<feature type="transmembrane region" description="Helical" evidence="1">
    <location>
        <begin position="70"/>
        <end position="91"/>
    </location>
</feature>
<keyword evidence="1" id="KW-0472">Membrane</keyword>
<dbReference type="Proteomes" id="UP001155604">
    <property type="component" value="Unassembled WGS sequence"/>
</dbReference>
<organism evidence="2 3">
    <name type="scientific">Shewanella septentrionalis</name>
    <dbReference type="NCBI Taxonomy" id="2952223"/>
    <lineage>
        <taxon>Bacteria</taxon>
        <taxon>Pseudomonadati</taxon>
        <taxon>Pseudomonadota</taxon>
        <taxon>Gammaproteobacteria</taxon>
        <taxon>Alteromonadales</taxon>
        <taxon>Shewanellaceae</taxon>
        <taxon>Shewanella</taxon>
    </lineage>
</organism>
<keyword evidence="3" id="KW-1185">Reference proteome</keyword>
<dbReference type="RefSeq" id="WP_234420979.1">
    <property type="nucleotide sequence ID" value="NZ_JAMTCC010000010.1"/>
</dbReference>
<gene>
    <name evidence="2" type="ORF">NE536_07470</name>
</gene>
<sequence length="120" mass="13313">MGLHIMLEKDSRLSHQSKRSNQSAVSKWLFTTGMVTHSIAICLLCYLSSGQLVNTTGALLYHMGMPWTDAVVVTSMLGFIYLVLILLWAFSRNGVLRTWLNVSSLTGFSIFMAWIIGALA</sequence>
<keyword evidence="1" id="KW-0812">Transmembrane</keyword>
<feature type="transmembrane region" description="Helical" evidence="1">
    <location>
        <begin position="98"/>
        <end position="119"/>
    </location>
</feature>
<protein>
    <submittedName>
        <fullName evidence="2">Uncharacterized protein</fullName>
    </submittedName>
</protein>